<feature type="region of interest" description="Disordered" evidence="1">
    <location>
        <begin position="407"/>
        <end position="457"/>
    </location>
</feature>
<accession>A0A316U9T3</accession>
<feature type="region of interest" description="Disordered" evidence="1">
    <location>
        <begin position="169"/>
        <end position="201"/>
    </location>
</feature>
<gene>
    <name evidence="2" type="ORF">BCV69DRAFT_162258</name>
</gene>
<proteinExistence type="predicted"/>
<evidence type="ECO:0000313" key="3">
    <source>
        <dbReference type="Proteomes" id="UP000245942"/>
    </source>
</evidence>
<evidence type="ECO:0000256" key="1">
    <source>
        <dbReference type="SAM" id="MobiDB-lite"/>
    </source>
</evidence>
<sequence>MLPVPSLPRTRAADSPASSSLLLTTKALVGREPPDRTLARRTGPLKPLSGLKSLNIELSDVWSADASKDITFLSEQPDCIEEASALVEQIPVDSPVTVRDMVRGFGKLDEEEVSCTAPLQQGIASDTPSPVLETKWMPDRPPARPEHNEGAEAEYDLEGDGVLQEPTLAEVNPGHEARKVSPLRHGSGGRDDSQQGLSIDDMNRQEEREACQVVSRFDGDLDCESSDARPLLFDNDGSPLHFLEYRDEEDVEDSHSLSSILPQWATERRGWMDYVVDEDEEQIAMQGVTSLEDTGEGRPISASTQAQMRDPPVTQRPAPALQTETSAQIPCPVRSQAQCFPYPRSIWNKPEAPDWQETRKRQAVDSIAAEDGKLMAVVKKVRSERAAAYRGRLSPIDMYLRMTGKEVPSTKEEMTSNPGAMRPIEVRPPQQEKVDEVEHPAEEDSPSDPAASPAEGYLAPSHTHHYLVSLRGLQNHRVMSHLTGRCNVSLIEATGVQDDWEWDLILDATSAVSLFKLSLLPAAMKVDDRTPGAGSKALASGSGGDLTLKQMLQSERFDSFLVVLEAYSSSGRQVEQTRPLLLAQDALKEYISRHLGSNKSVTIDVVRSPFEAAIRIRRWGDELQENAAREDEALLRQDTPTSGVMLTPAKIWEGRERWLSEAALEKGERERSRLQTLGLNIFASTIVLAVRTSLSVFLNDPPERRRDDFASVLGRPQMNKLNARLKREEGLRRPDGEGA</sequence>
<keyword evidence="3" id="KW-1185">Reference proteome</keyword>
<feature type="region of interest" description="Disordered" evidence="1">
    <location>
        <begin position="292"/>
        <end position="317"/>
    </location>
</feature>
<evidence type="ECO:0000313" key="2">
    <source>
        <dbReference type="EMBL" id="PWN22017.1"/>
    </source>
</evidence>
<dbReference type="Proteomes" id="UP000245942">
    <property type="component" value="Unassembled WGS sequence"/>
</dbReference>
<protein>
    <submittedName>
        <fullName evidence="2">Uncharacterized protein</fullName>
    </submittedName>
</protein>
<name>A0A316U9T3_9BASI</name>
<dbReference type="EMBL" id="KZ819324">
    <property type="protein sequence ID" value="PWN22017.1"/>
    <property type="molecule type" value="Genomic_DNA"/>
</dbReference>
<organism evidence="2 3">
    <name type="scientific">Pseudomicrostroma glucosiphilum</name>
    <dbReference type="NCBI Taxonomy" id="1684307"/>
    <lineage>
        <taxon>Eukaryota</taxon>
        <taxon>Fungi</taxon>
        <taxon>Dikarya</taxon>
        <taxon>Basidiomycota</taxon>
        <taxon>Ustilaginomycotina</taxon>
        <taxon>Exobasidiomycetes</taxon>
        <taxon>Microstromatales</taxon>
        <taxon>Microstromatales incertae sedis</taxon>
        <taxon>Pseudomicrostroma</taxon>
    </lineage>
</organism>
<feature type="compositionally biased region" description="Basic and acidic residues" evidence="1">
    <location>
        <begin position="430"/>
        <end position="442"/>
    </location>
</feature>
<reference evidence="2 3" key="1">
    <citation type="journal article" date="2018" name="Mol. Biol. Evol.">
        <title>Broad Genomic Sampling Reveals a Smut Pathogenic Ancestry of the Fungal Clade Ustilaginomycotina.</title>
        <authorList>
            <person name="Kijpornyongpan T."/>
            <person name="Mondo S.J."/>
            <person name="Barry K."/>
            <person name="Sandor L."/>
            <person name="Lee J."/>
            <person name="Lipzen A."/>
            <person name="Pangilinan J."/>
            <person name="LaButti K."/>
            <person name="Hainaut M."/>
            <person name="Henrissat B."/>
            <person name="Grigoriev I.V."/>
            <person name="Spatafora J.W."/>
            <person name="Aime M.C."/>
        </authorList>
    </citation>
    <scope>NUCLEOTIDE SEQUENCE [LARGE SCALE GENOMIC DNA]</scope>
    <source>
        <strain evidence="2 3">MCA 4718</strain>
    </source>
</reference>
<dbReference type="GeneID" id="37011170"/>
<dbReference type="RefSeq" id="XP_025349177.1">
    <property type="nucleotide sequence ID" value="XM_025489436.1"/>
</dbReference>
<dbReference type="AlphaFoldDB" id="A0A316U9T3"/>